<comment type="caution">
    <text evidence="2">The sequence shown here is derived from an EMBL/GenBank/DDBJ whole genome shotgun (WGS) entry which is preliminary data.</text>
</comment>
<protein>
    <submittedName>
        <fullName evidence="2">Uncharacterized protein</fullName>
    </submittedName>
</protein>
<keyword evidence="1" id="KW-0812">Transmembrane</keyword>
<sequence length="113" mass="12668">MAVSMLTVEALVSFLWHSAMAFLLLEAIRGHNSLSELHHANMAGFLAISMILGLVYIVQETLFTGFSFALQPYIIIVHAVVLTILMCQEFLTALCGWRWQHIHSFHPKIAVTS</sequence>
<keyword evidence="1" id="KW-0472">Membrane</keyword>
<keyword evidence="1" id="KW-1133">Transmembrane helix</keyword>
<dbReference type="OrthoDB" id="10418265at2759"/>
<evidence type="ECO:0000313" key="2">
    <source>
        <dbReference type="EMBL" id="PHH76255.1"/>
    </source>
</evidence>
<feature type="transmembrane region" description="Helical" evidence="1">
    <location>
        <begin position="40"/>
        <end position="58"/>
    </location>
</feature>
<accession>A0A2C5Z351</accession>
<dbReference type="Proteomes" id="UP000224854">
    <property type="component" value="Unassembled WGS sequence"/>
</dbReference>
<proteinExistence type="predicted"/>
<reference evidence="2 3" key="1">
    <citation type="submission" date="2017-06" db="EMBL/GenBank/DDBJ databases">
        <title>Ant-infecting Ophiocordyceps genomes reveal a high diversity of potential behavioral manipulation genes and a possible major role for enterotoxins.</title>
        <authorList>
            <person name="De Bekker C."/>
            <person name="Evans H.C."/>
            <person name="Brachmann A."/>
            <person name="Hughes D.P."/>
        </authorList>
    </citation>
    <scope>NUCLEOTIDE SEQUENCE [LARGE SCALE GENOMIC DNA]</scope>
    <source>
        <strain evidence="2 3">1348a</strain>
    </source>
</reference>
<dbReference type="EMBL" id="NJEU01000327">
    <property type="protein sequence ID" value="PHH76255.1"/>
    <property type="molecule type" value="Genomic_DNA"/>
</dbReference>
<organism evidence="2 3">
    <name type="scientific">Ophiocordyceps australis</name>
    <dbReference type="NCBI Taxonomy" id="1399860"/>
    <lineage>
        <taxon>Eukaryota</taxon>
        <taxon>Fungi</taxon>
        <taxon>Dikarya</taxon>
        <taxon>Ascomycota</taxon>
        <taxon>Pezizomycotina</taxon>
        <taxon>Sordariomycetes</taxon>
        <taxon>Hypocreomycetidae</taxon>
        <taxon>Hypocreales</taxon>
        <taxon>Ophiocordycipitaceae</taxon>
        <taxon>Ophiocordyceps</taxon>
    </lineage>
</organism>
<keyword evidence="3" id="KW-1185">Reference proteome</keyword>
<name>A0A2C5Z351_9HYPO</name>
<gene>
    <name evidence="2" type="ORF">CDD82_4067</name>
</gene>
<feature type="transmembrane region" description="Helical" evidence="1">
    <location>
        <begin position="70"/>
        <end position="91"/>
    </location>
</feature>
<evidence type="ECO:0000256" key="1">
    <source>
        <dbReference type="SAM" id="Phobius"/>
    </source>
</evidence>
<dbReference type="AlphaFoldDB" id="A0A2C5Z351"/>
<feature type="transmembrane region" description="Helical" evidence="1">
    <location>
        <begin position="6"/>
        <end position="28"/>
    </location>
</feature>
<evidence type="ECO:0000313" key="3">
    <source>
        <dbReference type="Proteomes" id="UP000224854"/>
    </source>
</evidence>